<organism evidence="1 2">
    <name type="scientific">Flavobacterium hungaricum</name>
    <dbReference type="NCBI Taxonomy" id="2082725"/>
    <lineage>
        <taxon>Bacteria</taxon>
        <taxon>Pseudomonadati</taxon>
        <taxon>Bacteroidota</taxon>
        <taxon>Flavobacteriia</taxon>
        <taxon>Flavobacteriales</taxon>
        <taxon>Flavobacteriaceae</taxon>
        <taxon>Flavobacterium</taxon>
    </lineage>
</organism>
<evidence type="ECO:0000313" key="2">
    <source>
        <dbReference type="Proteomes" id="UP000640614"/>
    </source>
</evidence>
<dbReference type="Proteomes" id="UP000640614">
    <property type="component" value="Unassembled WGS sequence"/>
</dbReference>
<comment type="caution">
    <text evidence="1">The sequence shown here is derived from an EMBL/GenBank/DDBJ whole genome shotgun (WGS) entry which is preliminary data.</text>
</comment>
<accession>A0ABR9TRK0</accession>
<gene>
    <name evidence="1" type="ORF">C4F50_24005</name>
</gene>
<name>A0ABR9TRK0_9FLAO</name>
<reference evidence="1 2" key="1">
    <citation type="submission" date="2018-07" db="EMBL/GenBank/DDBJ databases">
        <title>Genome assembly of strain KB82.</title>
        <authorList>
            <person name="Kukolya J."/>
            <person name="Horvath B."/>
            <person name="Nagy I."/>
            <person name="Toth A."/>
        </authorList>
    </citation>
    <scope>NUCLEOTIDE SEQUENCE [LARGE SCALE GENOMIC DNA]</scope>
    <source>
        <strain evidence="1 2">Kb82</strain>
    </source>
</reference>
<evidence type="ECO:0000313" key="1">
    <source>
        <dbReference type="EMBL" id="MBE8727993.1"/>
    </source>
</evidence>
<protein>
    <submittedName>
        <fullName evidence="1">Uncharacterized protein</fullName>
    </submittedName>
</protein>
<proteinExistence type="predicted"/>
<sequence length="152" mass="17415">MSFEVTSLEEKGIYTLYPMYESLVKDLEAKEFLSDEDQIKLKHFKNNIAAIENYVSDKLQAGIRWSLATLFQEAGMNPTLILEFYPGTKSYKKYGKETVVNVEYTEEDLRQIFESIRNGSPRVTGTLKYKSVPSFQPDELNTGDIFGIQFVG</sequence>
<dbReference type="EMBL" id="PRDM01000006">
    <property type="protein sequence ID" value="MBE8727993.1"/>
    <property type="molecule type" value="Genomic_DNA"/>
</dbReference>
<dbReference type="RefSeq" id="WP_194141112.1">
    <property type="nucleotide sequence ID" value="NZ_PRDM01000006.1"/>
</dbReference>
<keyword evidence="2" id="KW-1185">Reference proteome</keyword>